<dbReference type="OrthoDB" id="2356035at2759"/>
<sequence length="562" mass="64800">MASTQANTSSHQNTLFDELRWVIHIRHTLEEEVDDDTGIPVSIFNVPKQLQLTKPEAYMPQFIAIGPYHHWRPELFEMERYKLASAKRTQKLLHGVKLQQLVEQFVKLEQRIRAYYHRYLDFNSETLAWMMIVDASFLLEFLQIHTVDDEGKPLRRLSSRMSHLVDFAGRKSAHNLILRDSMMLENQIPLFLLKRIIDPQCTSSEEADKMLTNMLTGYMKELCPFKMMDNFPKIDPTGHSHLLDLLYSILAPKYEDSIDENEEITEEPDDKATPSEPKCGNCGYVKQLLTAIWSSLSSLNSQAFQFIKQLILSRPAKFLVKVPWKLLTSLPGFSVLKQPIEYLFTSQGNGSSKKEDQSSSTNINKPPLVEEIMIPSVEELIDIGVKFSPTNGDLTTISFDVKTVTFYLPTICLDINTEVILRNLVAYEASAASGPLVFTRYTELMNGIIDSEEDVMVLRQRGIILNRMKSDREVANLWNSMSKSIRLTRVPFLDKTIEDVNKYYNSRWRVKTKKFMKKYVFGSWQFLTFLAAILLLMLTTLQAFCSVYSCSRWFGVVEVQQQ</sequence>
<protein>
    <submittedName>
        <fullName evidence="2">Uncharacterized protein</fullName>
    </submittedName>
</protein>
<keyword evidence="1" id="KW-0812">Transmembrane</keyword>
<feature type="transmembrane region" description="Helical" evidence="1">
    <location>
        <begin position="519"/>
        <end position="541"/>
    </location>
</feature>
<dbReference type="InterPro" id="IPR004158">
    <property type="entry name" value="DUF247_pln"/>
</dbReference>
<keyword evidence="3" id="KW-1185">Reference proteome</keyword>
<dbReference type="Proteomes" id="UP001151287">
    <property type="component" value="Unassembled WGS sequence"/>
</dbReference>
<keyword evidence="1" id="KW-0472">Membrane</keyword>
<dbReference type="Pfam" id="PF03140">
    <property type="entry name" value="DUF247"/>
    <property type="match status" value="1"/>
</dbReference>
<gene>
    <name evidence="2" type="ORF">LUZ63_007027</name>
</gene>
<evidence type="ECO:0000313" key="3">
    <source>
        <dbReference type="Proteomes" id="UP001151287"/>
    </source>
</evidence>
<evidence type="ECO:0000256" key="1">
    <source>
        <dbReference type="SAM" id="Phobius"/>
    </source>
</evidence>
<accession>A0A9Q0CQY7</accession>
<name>A0A9Q0CQY7_9POAL</name>
<dbReference type="AlphaFoldDB" id="A0A9Q0CQY7"/>
<organism evidence="2 3">
    <name type="scientific">Rhynchospora breviuscula</name>
    <dbReference type="NCBI Taxonomy" id="2022672"/>
    <lineage>
        <taxon>Eukaryota</taxon>
        <taxon>Viridiplantae</taxon>
        <taxon>Streptophyta</taxon>
        <taxon>Embryophyta</taxon>
        <taxon>Tracheophyta</taxon>
        <taxon>Spermatophyta</taxon>
        <taxon>Magnoliopsida</taxon>
        <taxon>Liliopsida</taxon>
        <taxon>Poales</taxon>
        <taxon>Cyperaceae</taxon>
        <taxon>Cyperoideae</taxon>
        <taxon>Rhynchosporeae</taxon>
        <taxon>Rhynchospora</taxon>
    </lineage>
</organism>
<reference evidence="2" key="1">
    <citation type="journal article" date="2022" name="Cell">
        <title>Repeat-based holocentromeres influence genome architecture and karyotype evolution.</title>
        <authorList>
            <person name="Hofstatter P.G."/>
            <person name="Thangavel G."/>
            <person name="Lux T."/>
            <person name="Neumann P."/>
            <person name="Vondrak T."/>
            <person name="Novak P."/>
            <person name="Zhang M."/>
            <person name="Costa L."/>
            <person name="Castellani M."/>
            <person name="Scott A."/>
            <person name="Toegelov H."/>
            <person name="Fuchs J."/>
            <person name="Mata-Sucre Y."/>
            <person name="Dias Y."/>
            <person name="Vanzela A.L.L."/>
            <person name="Huettel B."/>
            <person name="Almeida C.C.S."/>
            <person name="Simkova H."/>
            <person name="Souza G."/>
            <person name="Pedrosa-Harand A."/>
            <person name="Macas J."/>
            <person name="Mayer K.F.X."/>
            <person name="Houben A."/>
            <person name="Marques A."/>
        </authorList>
    </citation>
    <scope>NUCLEOTIDE SEQUENCE</scope>
    <source>
        <strain evidence="2">RhyBre1mFocal</strain>
    </source>
</reference>
<keyword evidence="1" id="KW-1133">Transmembrane helix</keyword>
<evidence type="ECO:0000313" key="2">
    <source>
        <dbReference type="EMBL" id="KAJ1698515.1"/>
    </source>
</evidence>
<comment type="caution">
    <text evidence="2">The sequence shown here is derived from an EMBL/GenBank/DDBJ whole genome shotgun (WGS) entry which is preliminary data.</text>
</comment>
<dbReference type="EMBL" id="JAMQYH010000002">
    <property type="protein sequence ID" value="KAJ1698515.1"/>
    <property type="molecule type" value="Genomic_DNA"/>
</dbReference>
<proteinExistence type="predicted"/>
<dbReference type="PANTHER" id="PTHR31549:SF23">
    <property type="entry name" value="OS03G0591600 PROTEIN"/>
    <property type="match status" value="1"/>
</dbReference>
<dbReference type="PANTHER" id="PTHR31549">
    <property type="entry name" value="PROTEIN, PUTATIVE (DUF247)-RELATED-RELATED"/>
    <property type="match status" value="1"/>
</dbReference>